<dbReference type="SUPFAM" id="SSF55874">
    <property type="entry name" value="ATPase domain of HSP90 chaperone/DNA topoisomerase II/histidine kinase"/>
    <property type="match status" value="1"/>
</dbReference>
<dbReference type="GO" id="GO:0007234">
    <property type="term" value="P:osmosensory signaling via phosphorelay pathway"/>
    <property type="evidence" value="ECO:0007669"/>
    <property type="project" value="TreeGrafter"/>
</dbReference>
<dbReference type="STRING" id="288768.SAMEA3906486_00391"/>
<feature type="domain" description="Histidine kinase" evidence="6">
    <location>
        <begin position="188"/>
        <end position="400"/>
    </location>
</feature>
<accession>A0A157S5I7</accession>
<dbReference type="InterPro" id="IPR029016">
    <property type="entry name" value="GAF-like_dom_sf"/>
</dbReference>
<dbReference type="PRINTS" id="PR00344">
    <property type="entry name" value="BCTRLSENSOR"/>
</dbReference>
<dbReference type="InterPro" id="IPR036890">
    <property type="entry name" value="HATPase_C_sf"/>
</dbReference>
<evidence type="ECO:0000256" key="3">
    <source>
        <dbReference type="ARBA" id="ARBA00022553"/>
    </source>
</evidence>
<dbReference type="Pfam" id="PF00512">
    <property type="entry name" value="HisKA"/>
    <property type="match status" value="1"/>
</dbReference>
<dbReference type="InterPro" id="IPR036097">
    <property type="entry name" value="HisK_dim/P_sf"/>
</dbReference>
<sequence length="400" mass="43588">MTTEAKPSLPHAPHPDVALVSRIAAVPTILDVICEVTGMGFAAVARVTDTQWIACQVRDDVSFGLRPGGELELQSTICDEIRGHHQMVVIDHVAQDERYRSHHTPRRYGLQSYISMPVFRHDGAFFGTLCAVDSRPRKLSTPTILGMFRLFADLIGKHVDAQARLAQSEADLALEREASELREQFIAVLGHDLRNPLGSILAGTTLLRKRISDPAALPIMTRMEQSVGRMSGLIDDVMDFARGRMGSGLSMDLRIEQSVESSLRHVVDELRSGHPGRDIRFEAALGEPFYCDAARIGQLLSNLVANALTHGAADSPVVVRLSNDGEQLALSVANRGTPIPPAVLAKLFEPFFRGADQPSRQGLGLGLYIAHQIALAHGGTLRADSTPDATVFTFTMPCRH</sequence>
<dbReference type="InterPro" id="IPR003018">
    <property type="entry name" value="GAF"/>
</dbReference>
<evidence type="ECO:0000256" key="2">
    <source>
        <dbReference type="ARBA" id="ARBA00012438"/>
    </source>
</evidence>
<dbReference type="OrthoDB" id="9812260at2"/>
<reference evidence="7 8" key="1">
    <citation type="submission" date="2016-04" db="EMBL/GenBank/DDBJ databases">
        <authorList>
            <consortium name="Pathogen Informatics"/>
        </authorList>
    </citation>
    <scope>NUCLEOTIDE SEQUENCE [LARGE SCALE GENOMIC DNA]</scope>
    <source>
        <strain evidence="7 8">H050680373</strain>
    </source>
</reference>
<dbReference type="GO" id="GO:0030295">
    <property type="term" value="F:protein kinase activator activity"/>
    <property type="evidence" value="ECO:0007669"/>
    <property type="project" value="TreeGrafter"/>
</dbReference>
<dbReference type="Gene3D" id="1.10.287.130">
    <property type="match status" value="1"/>
</dbReference>
<gene>
    <name evidence="7" type="primary">kdpD_1</name>
    <name evidence="7" type="ORF">SAMEA3906486_00391</name>
</gene>
<dbReference type="InterPro" id="IPR003594">
    <property type="entry name" value="HATPase_dom"/>
</dbReference>
<dbReference type="InterPro" id="IPR005467">
    <property type="entry name" value="His_kinase_dom"/>
</dbReference>
<evidence type="ECO:0000259" key="6">
    <source>
        <dbReference type="PROSITE" id="PS50109"/>
    </source>
</evidence>
<protein>
    <recommendedName>
        <fullName evidence="2">histidine kinase</fullName>
        <ecNumber evidence="2">2.7.13.3</ecNumber>
    </recommendedName>
</protein>
<dbReference type="RefSeq" id="WP_066122895.1">
    <property type="nucleotide sequence ID" value="NZ_FKIF01000001.1"/>
</dbReference>
<proteinExistence type="predicted"/>
<evidence type="ECO:0000256" key="4">
    <source>
        <dbReference type="ARBA" id="ARBA00022679"/>
    </source>
</evidence>
<dbReference type="SMART" id="SM00387">
    <property type="entry name" value="HATPase_c"/>
    <property type="match status" value="1"/>
</dbReference>
<dbReference type="PROSITE" id="PS50109">
    <property type="entry name" value="HIS_KIN"/>
    <property type="match status" value="1"/>
</dbReference>
<dbReference type="SMART" id="SM00065">
    <property type="entry name" value="GAF"/>
    <property type="match status" value="1"/>
</dbReference>
<dbReference type="EMBL" id="FKIF01000001">
    <property type="protein sequence ID" value="SAI65645.1"/>
    <property type="molecule type" value="Genomic_DNA"/>
</dbReference>
<dbReference type="PANTHER" id="PTHR42878:SF15">
    <property type="entry name" value="BACTERIOPHYTOCHROME"/>
    <property type="match status" value="1"/>
</dbReference>
<dbReference type="SMART" id="SM00388">
    <property type="entry name" value="HisKA"/>
    <property type="match status" value="1"/>
</dbReference>
<organism evidence="7 8">
    <name type="scientific">Bordetella ansorpii</name>
    <dbReference type="NCBI Taxonomy" id="288768"/>
    <lineage>
        <taxon>Bacteria</taxon>
        <taxon>Pseudomonadati</taxon>
        <taxon>Pseudomonadota</taxon>
        <taxon>Betaproteobacteria</taxon>
        <taxon>Burkholderiales</taxon>
        <taxon>Alcaligenaceae</taxon>
        <taxon>Bordetella</taxon>
    </lineage>
</organism>
<keyword evidence="8" id="KW-1185">Reference proteome</keyword>
<keyword evidence="5 7" id="KW-0418">Kinase</keyword>
<dbReference type="InterPro" id="IPR050351">
    <property type="entry name" value="BphY/WalK/GraS-like"/>
</dbReference>
<evidence type="ECO:0000313" key="7">
    <source>
        <dbReference type="EMBL" id="SAI65645.1"/>
    </source>
</evidence>
<dbReference type="Pfam" id="PF02518">
    <property type="entry name" value="HATPase_c"/>
    <property type="match status" value="1"/>
</dbReference>
<dbReference type="EC" id="2.7.13.3" evidence="2"/>
<dbReference type="GO" id="GO:0000155">
    <property type="term" value="F:phosphorelay sensor kinase activity"/>
    <property type="evidence" value="ECO:0007669"/>
    <property type="project" value="InterPro"/>
</dbReference>
<name>A0A157S5I7_9BORD</name>
<dbReference type="Gene3D" id="3.30.450.40">
    <property type="match status" value="1"/>
</dbReference>
<keyword evidence="3" id="KW-0597">Phosphoprotein</keyword>
<dbReference type="SUPFAM" id="SSF47384">
    <property type="entry name" value="Homodimeric domain of signal transducing histidine kinase"/>
    <property type="match status" value="1"/>
</dbReference>
<dbReference type="SUPFAM" id="SSF55781">
    <property type="entry name" value="GAF domain-like"/>
    <property type="match status" value="1"/>
</dbReference>
<dbReference type="Proteomes" id="UP000076848">
    <property type="component" value="Unassembled WGS sequence"/>
</dbReference>
<dbReference type="CDD" id="cd00082">
    <property type="entry name" value="HisKA"/>
    <property type="match status" value="1"/>
</dbReference>
<comment type="catalytic activity">
    <reaction evidence="1">
        <text>ATP + protein L-histidine = ADP + protein N-phospho-L-histidine.</text>
        <dbReference type="EC" id="2.7.13.3"/>
    </reaction>
</comment>
<evidence type="ECO:0000256" key="1">
    <source>
        <dbReference type="ARBA" id="ARBA00000085"/>
    </source>
</evidence>
<dbReference type="InterPro" id="IPR004358">
    <property type="entry name" value="Sig_transdc_His_kin-like_C"/>
</dbReference>
<dbReference type="GO" id="GO:0000156">
    <property type="term" value="F:phosphorelay response regulator activity"/>
    <property type="evidence" value="ECO:0007669"/>
    <property type="project" value="TreeGrafter"/>
</dbReference>
<dbReference type="Gene3D" id="3.30.565.10">
    <property type="entry name" value="Histidine kinase-like ATPase, C-terminal domain"/>
    <property type="match status" value="1"/>
</dbReference>
<dbReference type="AlphaFoldDB" id="A0A157S5I7"/>
<dbReference type="CDD" id="cd00075">
    <property type="entry name" value="HATPase"/>
    <property type="match status" value="1"/>
</dbReference>
<evidence type="ECO:0000313" key="8">
    <source>
        <dbReference type="Proteomes" id="UP000076848"/>
    </source>
</evidence>
<dbReference type="Pfam" id="PF01590">
    <property type="entry name" value="GAF"/>
    <property type="match status" value="1"/>
</dbReference>
<evidence type="ECO:0000256" key="5">
    <source>
        <dbReference type="ARBA" id="ARBA00022777"/>
    </source>
</evidence>
<dbReference type="InterPro" id="IPR003661">
    <property type="entry name" value="HisK_dim/P_dom"/>
</dbReference>
<keyword evidence="4 7" id="KW-0808">Transferase</keyword>
<dbReference type="PANTHER" id="PTHR42878">
    <property type="entry name" value="TWO-COMPONENT HISTIDINE KINASE"/>
    <property type="match status" value="1"/>
</dbReference>